<gene>
    <name evidence="1" type="ORF">K469DRAFT_698902</name>
</gene>
<keyword evidence="2" id="KW-1185">Reference proteome</keyword>
<dbReference type="AlphaFoldDB" id="A0A6A6EWE6"/>
<reference evidence="1" key="1">
    <citation type="journal article" date="2020" name="Stud. Mycol.">
        <title>101 Dothideomycetes genomes: a test case for predicting lifestyles and emergence of pathogens.</title>
        <authorList>
            <person name="Haridas S."/>
            <person name="Albert R."/>
            <person name="Binder M."/>
            <person name="Bloem J."/>
            <person name="Labutti K."/>
            <person name="Salamov A."/>
            <person name="Andreopoulos B."/>
            <person name="Baker S."/>
            <person name="Barry K."/>
            <person name="Bills G."/>
            <person name="Bluhm B."/>
            <person name="Cannon C."/>
            <person name="Castanera R."/>
            <person name="Culley D."/>
            <person name="Daum C."/>
            <person name="Ezra D."/>
            <person name="Gonzalez J."/>
            <person name="Henrissat B."/>
            <person name="Kuo A."/>
            <person name="Liang C."/>
            <person name="Lipzen A."/>
            <person name="Lutzoni F."/>
            <person name="Magnuson J."/>
            <person name="Mondo S."/>
            <person name="Nolan M."/>
            <person name="Ohm R."/>
            <person name="Pangilinan J."/>
            <person name="Park H.-J."/>
            <person name="Ramirez L."/>
            <person name="Alfaro M."/>
            <person name="Sun H."/>
            <person name="Tritt A."/>
            <person name="Yoshinaga Y."/>
            <person name="Zwiers L.-H."/>
            <person name="Turgeon B."/>
            <person name="Goodwin S."/>
            <person name="Spatafora J."/>
            <person name="Crous P."/>
            <person name="Grigoriev I."/>
        </authorList>
    </citation>
    <scope>NUCLEOTIDE SEQUENCE</scope>
    <source>
        <strain evidence="1">CBS 207.26</strain>
    </source>
</reference>
<dbReference type="Proteomes" id="UP000800200">
    <property type="component" value="Unassembled WGS sequence"/>
</dbReference>
<sequence length="77" mass="8645">MLVPKREFLLKKFNLVRKCWFLCASAHSFLCRSLITDAINIGQHFGLGGEPDRSDRGQFDADKEVGGILSWESGAFL</sequence>
<organism evidence="1 2">
    <name type="scientific">Zopfia rhizophila CBS 207.26</name>
    <dbReference type="NCBI Taxonomy" id="1314779"/>
    <lineage>
        <taxon>Eukaryota</taxon>
        <taxon>Fungi</taxon>
        <taxon>Dikarya</taxon>
        <taxon>Ascomycota</taxon>
        <taxon>Pezizomycotina</taxon>
        <taxon>Dothideomycetes</taxon>
        <taxon>Dothideomycetes incertae sedis</taxon>
        <taxon>Zopfiaceae</taxon>
        <taxon>Zopfia</taxon>
    </lineage>
</organism>
<name>A0A6A6EWE6_9PEZI</name>
<dbReference type="EMBL" id="ML994610">
    <property type="protein sequence ID" value="KAF2195323.1"/>
    <property type="molecule type" value="Genomic_DNA"/>
</dbReference>
<evidence type="ECO:0000313" key="2">
    <source>
        <dbReference type="Proteomes" id="UP000800200"/>
    </source>
</evidence>
<accession>A0A6A6EWE6</accession>
<protein>
    <submittedName>
        <fullName evidence="1">Uncharacterized protein</fullName>
    </submittedName>
</protein>
<evidence type="ECO:0000313" key="1">
    <source>
        <dbReference type="EMBL" id="KAF2195323.1"/>
    </source>
</evidence>
<proteinExistence type="predicted"/>